<keyword evidence="11 16" id="KW-0676">Redox-active center</keyword>
<keyword evidence="5" id="KW-0963">Cytoplasm</keyword>
<dbReference type="NCBIfam" id="TIGR01350">
    <property type="entry name" value="lipoamide_DH"/>
    <property type="match status" value="1"/>
</dbReference>
<reference evidence="19 20" key="1">
    <citation type="submission" date="2014-07" db="EMBL/GenBank/DDBJ databases">
        <title>Draft genome of Clostridium celerecrescens 152B isolated from sediments associated with methane hydrate from Krishna Godavari basin.</title>
        <authorList>
            <person name="Honkalas V.S."/>
            <person name="Dabir A.P."/>
            <person name="Arora P."/>
            <person name="Dhakephalkar P.K."/>
        </authorList>
    </citation>
    <scope>NUCLEOTIDE SEQUENCE [LARGE SCALE GENOMIC DNA]</scope>
    <source>
        <strain evidence="19 20">152B</strain>
    </source>
</reference>
<keyword evidence="14" id="KW-0547">Nucleotide-binding</keyword>
<dbReference type="SUPFAM" id="SSF55424">
    <property type="entry name" value="FAD/NAD-linked reductases, dimerisation (C-terminal) domain"/>
    <property type="match status" value="1"/>
</dbReference>
<evidence type="ECO:0000313" key="20">
    <source>
        <dbReference type="Proteomes" id="UP000028525"/>
    </source>
</evidence>
<dbReference type="EC" id="1.8.1.4" evidence="3 16"/>
<proteinExistence type="inferred from homology"/>
<evidence type="ECO:0000256" key="15">
    <source>
        <dbReference type="PIRSR" id="PIRSR000350-4"/>
    </source>
</evidence>
<dbReference type="PANTHER" id="PTHR22912:SF217">
    <property type="entry name" value="DIHYDROLIPOYL DEHYDROGENASE"/>
    <property type="match status" value="1"/>
</dbReference>
<dbReference type="InterPro" id="IPR023753">
    <property type="entry name" value="FAD/NAD-binding_dom"/>
</dbReference>
<evidence type="ECO:0000256" key="14">
    <source>
        <dbReference type="PIRSR" id="PIRSR000350-3"/>
    </source>
</evidence>
<dbReference type="PRINTS" id="PR00368">
    <property type="entry name" value="FADPNR"/>
</dbReference>
<keyword evidence="8 16" id="KW-0560">Oxidoreductase</keyword>
<keyword evidence="6 16" id="KW-0285">Flavoprotein</keyword>
<feature type="binding site" evidence="14">
    <location>
        <begin position="142"/>
        <end position="144"/>
    </location>
    <ligand>
        <name>FAD</name>
        <dbReference type="ChEBI" id="CHEBI:57692"/>
    </ligand>
</feature>
<dbReference type="RefSeq" id="WP_038284882.1">
    <property type="nucleotide sequence ID" value="NZ_JPME01000044.1"/>
</dbReference>
<feature type="domain" description="Pyridine nucleotide-disulphide oxidoreductase dimerisation" evidence="17">
    <location>
        <begin position="347"/>
        <end position="455"/>
    </location>
</feature>
<dbReference type="InterPro" id="IPR036188">
    <property type="entry name" value="FAD/NAD-bd_sf"/>
</dbReference>
<organism evidence="19 20">
    <name type="scientific">Lacrimispora celerecrescens</name>
    <dbReference type="NCBI Taxonomy" id="29354"/>
    <lineage>
        <taxon>Bacteria</taxon>
        <taxon>Bacillati</taxon>
        <taxon>Bacillota</taxon>
        <taxon>Clostridia</taxon>
        <taxon>Lachnospirales</taxon>
        <taxon>Lachnospiraceae</taxon>
        <taxon>Lacrimispora</taxon>
    </lineage>
</organism>
<dbReference type="SUPFAM" id="SSF51905">
    <property type="entry name" value="FAD/NAD(P)-binding domain"/>
    <property type="match status" value="1"/>
</dbReference>
<feature type="active site" description="Proton acceptor" evidence="13">
    <location>
        <position position="445"/>
    </location>
</feature>
<dbReference type="InterPro" id="IPR050151">
    <property type="entry name" value="Class-I_Pyr_Nuc-Dis_Oxidored"/>
</dbReference>
<dbReference type="Gene3D" id="3.30.390.30">
    <property type="match status" value="1"/>
</dbReference>
<dbReference type="InterPro" id="IPR004099">
    <property type="entry name" value="Pyr_nucl-diS_OxRdtase_dimer"/>
</dbReference>
<feature type="binding site" evidence="14">
    <location>
        <begin position="179"/>
        <end position="186"/>
    </location>
    <ligand>
        <name>NAD(+)</name>
        <dbReference type="ChEBI" id="CHEBI:57540"/>
    </ligand>
</feature>
<evidence type="ECO:0000256" key="13">
    <source>
        <dbReference type="PIRSR" id="PIRSR000350-2"/>
    </source>
</evidence>
<evidence type="ECO:0000256" key="16">
    <source>
        <dbReference type="RuleBase" id="RU003692"/>
    </source>
</evidence>
<dbReference type="GO" id="GO:0004148">
    <property type="term" value="F:dihydrolipoyl dehydrogenase (NADH) activity"/>
    <property type="evidence" value="ECO:0007669"/>
    <property type="project" value="UniProtKB-EC"/>
</dbReference>
<accession>A0A084JC29</accession>
<keyword evidence="9 14" id="KW-0520">NAD</keyword>
<dbReference type="STRING" id="29354.IO98_22940"/>
<feature type="binding site" evidence="14">
    <location>
        <position position="273"/>
    </location>
    <ligand>
        <name>NAD(+)</name>
        <dbReference type="ChEBI" id="CHEBI:57540"/>
    </ligand>
</feature>
<comment type="caution">
    <text evidence="19">The sequence shown here is derived from an EMBL/GenBank/DDBJ whole genome shotgun (WGS) entry which is preliminary data.</text>
</comment>
<dbReference type="Pfam" id="PF02852">
    <property type="entry name" value="Pyr_redox_dim"/>
    <property type="match status" value="1"/>
</dbReference>
<dbReference type="GO" id="GO:0050660">
    <property type="term" value="F:flavin adenine dinucleotide binding"/>
    <property type="evidence" value="ECO:0007669"/>
    <property type="project" value="InterPro"/>
</dbReference>
<dbReference type="Gene3D" id="3.50.50.60">
    <property type="entry name" value="FAD/NAD(P)-binding domain"/>
    <property type="match status" value="2"/>
</dbReference>
<evidence type="ECO:0000256" key="11">
    <source>
        <dbReference type="ARBA" id="ARBA00023284"/>
    </source>
</evidence>
<dbReference type="InterPro" id="IPR016156">
    <property type="entry name" value="FAD/NAD-linked_Rdtase_dimer_sf"/>
</dbReference>
<dbReference type="EMBL" id="JPME01000044">
    <property type="protein sequence ID" value="KEZ86513.1"/>
    <property type="molecule type" value="Genomic_DNA"/>
</dbReference>
<protein>
    <recommendedName>
        <fullName evidence="4 16">Dihydrolipoyl dehydrogenase</fullName>
        <ecNumber evidence="3 16">1.8.1.4</ecNumber>
    </recommendedName>
</protein>
<evidence type="ECO:0000256" key="12">
    <source>
        <dbReference type="ARBA" id="ARBA00049187"/>
    </source>
</evidence>
<feature type="binding site" evidence="14">
    <location>
        <position position="313"/>
    </location>
    <ligand>
        <name>FAD</name>
        <dbReference type="ChEBI" id="CHEBI:57692"/>
    </ligand>
</feature>
<evidence type="ECO:0000256" key="6">
    <source>
        <dbReference type="ARBA" id="ARBA00022630"/>
    </source>
</evidence>
<evidence type="ECO:0000256" key="5">
    <source>
        <dbReference type="ARBA" id="ARBA00022490"/>
    </source>
</evidence>
<evidence type="ECO:0000256" key="9">
    <source>
        <dbReference type="ARBA" id="ARBA00023027"/>
    </source>
</evidence>
<dbReference type="PRINTS" id="PR00411">
    <property type="entry name" value="PNDRDTASEI"/>
</dbReference>
<feature type="binding site" evidence="14">
    <location>
        <position position="202"/>
    </location>
    <ligand>
        <name>NAD(+)</name>
        <dbReference type="ChEBI" id="CHEBI:57540"/>
    </ligand>
</feature>
<feature type="disulfide bond" description="Redox-active" evidence="15">
    <location>
        <begin position="42"/>
        <end position="47"/>
    </location>
</feature>
<dbReference type="PANTHER" id="PTHR22912">
    <property type="entry name" value="DISULFIDE OXIDOREDUCTASE"/>
    <property type="match status" value="1"/>
</dbReference>
<comment type="cofactor">
    <cofactor evidence="14 16">
        <name>FAD</name>
        <dbReference type="ChEBI" id="CHEBI:57692"/>
    </cofactor>
    <text evidence="14 16">Binds 1 FAD per subunit.</text>
</comment>
<evidence type="ECO:0000256" key="4">
    <source>
        <dbReference type="ARBA" id="ARBA00016961"/>
    </source>
</evidence>
<comment type="miscellaneous">
    <text evidence="16">The active site is a redox-active disulfide bond.</text>
</comment>
<evidence type="ECO:0000256" key="1">
    <source>
        <dbReference type="ARBA" id="ARBA00004496"/>
    </source>
</evidence>
<gene>
    <name evidence="19" type="ORF">IO98_22940</name>
</gene>
<sequence>MEERYDLLVIGAGPGGYVAAIKAAKLGMKTAVIENREVGGTCLNRGCVPAKAMLHAAKLYQEVLSGERFGIISKEVSCDYGKVMSYKNETSESLRLGVEQLLKGNKIDRIHGTGTLTKDGTVRVKTEEGEELLQAKHILLATGSKPAILPIEGIRLPGVMTSDELFQLDHVPESLIIIGGGVIGVEFATVFASFGSKVTLLEAEERLLPGLDKEISQNLKLILKKRGVDIHTKAFVRKIEKEGKDFICTYGEMAKDKEKIEVIKTPYLLSATGRIPNTDGLFEEGTSLEMNRGRIVVKENFETSMPGVFAIGDVIGGIQLAHAASSQGICAVELMNGVEPSIDLSVIPSCVYTDPEIACVGITEEEAKGKGIETITGKTLTHANCKSFITKEERGFVKVVTDKETGALLGAQMMCARATDMIGEMGTAITNKLTAEQLLKAMRAHPTYNESVGEALEDCIGGAIHALPRR</sequence>
<dbReference type="Proteomes" id="UP000028525">
    <property type="component" value="Unassembled WGS sequence"/>
</dbReference>
<dbReference type="GO" id="GO:0006103">
    <property type="term" value="P:2-oxoglutarate metabolic process"/>
    <property type="evidence" value="ECO:0007669"/>
    <property type="project" value="TreeGrafter"/>
</dbReference>
<evidence type="ECO:0000256" key="7">
    <source>
        <dbReference type="ARBA" id="ARBA00022827"/>
    </source>
</evidence>
<feature type="binding site" evidence="14">
    <location>
        <position position="114"/>
    </location>
    <ligand>
        <name>FAD</name>
        <dbReference type="ChEBI" id="CHEBI:57692"/>
    </ligand>
</feature>
<feature type="domain" description="FAD/NAD(P)-binding" evidence="18">
    <location>
        <begin position="5"/>
        <end position="328"/>
    </location>
</feature>
<dbReference type="FunFam" id="3.30.390.30:FF:000001">
    <property type="entry name" value="Dihydrolipoyl dehydrogenase"/>
    <property type="match status" value="1"/>
</dbReference>
<dbReference type="InterPro" id="IPR001100">
    <property type="entry name" value="Pyr_nuc-diS_OxRdtase"/>
</dbReference>
<evidence type="ECO:0000256" key="2">
    <source>
        <dbReference type="ARBA" id="ARBA00007532"/>
    </source>
</evidence>
<comment type="subcellular location">
    <subcellularLocation>
        <location evidence="1">Cytoplasm</location>
    </subcellularLocation>
</comment>
<feature type="binding site" evidence="14">
    <location>
        <position position="51"/>
    </location>
    <ligand>
        <name>FAD</name>
        <dbReference type="ChEBI" id="CHEBI:57692"/>
    </ligand>
</feature>
<dbReference type="PROSITE" id="PS00076">
    <property type="entry name" value="PYRIDINE_REDOX_1"/>
    <property type="match status" value="1"/>
</dbReference>
<evidence type="ECO:0000256" key="10">
    <source>
        <dbReference type="ARBA" id="ARBA00023157"/>
    </source>
</evidence>
<comment type="similarity">
    <text evidence="2 16">Belongs to the class-I pyridine nucleotide-disulfide oxidoreductase family.</text>
</comment>
<keyword evidence="20" id="KW-1185">Reference proteome</keyword>
<dbReference type="AlphaFoldDB" id="A0A084JC29"/>
<dbReference type="GO" id="GO:0005737">
    <property type="term" value="C:cytoplasm"/>
    <property type="evidence" value="ECO:0007669"/>
    <property type="project" value="UniProtKB-SubCell"/>
</dbReference>
<comment type="catalytic activity">
    <reaction evidence="12 16">
        <text>N(6)-[(R)-dihydrolipoyl]-L-lysyl-[protein] + NAD(+) = N(6)-[(R)-lipoyl]-L-lysyl-[protein] + NADH + H(+)</text>
        <dbReference type="Rhea" id="RHEA:15045"/>
        <dbReference type="Rhea" id="RHEA-COMP:10474"/>
        <dbReference type="Rhea" id="RHEA-COMP:10475"/>
        <dbReference type="ChEBI" id="CHEBI:15378"/>
        <dbReference type="ChEBI" id="CHEBI:57540"/>
        <dbReference type="ChEBI" id="CHEBI:57945"/>
        <dbReference type="ChEBI" id="CHEBI:83099"/>
        <dbReference type="ChEBI" id="CHEBI:83100"/>
        <dbReference type="EC" id="1.8.1.4"/>
    </reaction>
</comment>
<dbReference type="PIRSF" id="PIRSF000350">
    <property type="entry name" value="Mercury_reductase_MerA"/>
    <property type="match status" value="1"/>
</dbReference>
<evidence type="ECO:0000313" key="19">
    <source>
        <dbReference type="EMBL" id="KEZ86513.1"/>
    </source>
</evidence>
<dbReference type="InterPro" id="IPR006258">
    <property type="entry name" value="Lipoamide_DH"/>
</dbReference>
<name>A0A084JC29_9FIRM</name>
<evidence type="ECO:0000259" key="17">
    <source>
        <dbReference type="Pfam" id="PF02852"/>
    </source>
</evidence>
<keyword evidence="10" id="KW-1015">Disulfide bond</keyword>
<evidence type="ECO:0000256" key="3">
    <source>
        <dbReference type="ARBA" id="ARBA00012608"/>
    </source>
</evidence>
<evidence type="ECO:0000256" key="8">
    <source>
        <dbReference type="ARBA" id="ARBA00023002"/>
    </source>
</evidence>
<dbReference type="OrthoDB" id="9807946at2"/>
<dbReference type="Pfam" id="PF07992">
    <property type="entry name" value="Pyr_redox_2"/>
    <property type="match status" value="1"/>
</dbReference>
<evidence type="ECO:0000259" key="18">
    <source>
        <dbReference type="Pfam" id="PF07992"/>
    </source>
</evidence>
<dbReference type="InterPro" id="IPR012999">
    <property type="entry name" value="Pyr_OxRdtase_I_AS"/>
</dbReference>
<keyword evidence="7 14" id="KW-0274">FAD</keyword>